<sequence length="154" mass="17793">MPILSYISFESIRGGRMHEGILISKSLDLTQPIYPPHESSYHSQVPRPSSSSSSYSSTATIEGTFIELVLWLDKPPRLKIRHFFKLNDESCQQMICLRQVGKIASVPNFFTFLKNVPLPNADDMRLQPIFQVSRDWYTFVIQQAEAQRILKNRF</sequence>
<name>A0A0J9XAK9_GEOCN</name>
<comment type="caution">
    <text evidence="1">The sequence shown here is derived from an EMBL/GenBank/DDBJ whole genome shotgun (WGS) entry which is preliminary data.</text>
</comment>
<keyword evidence="2" id="KW-1185">Reference proteome</keyword>
<accession>A0A0J9XAK9</accession>
<dbReference type="EMBL" id="CCBN010000007">
    <property type="protein sequence ID" value="CDO54302.1"/>
    <property type="molecule type" value="Genomic_DNA"/>
</dbReference>
<dbReference type="AlphaFoldDB" id="A0A0J9XAK9"/>
<evidence type="ECO:0000313" key="1">
    <source>
        <dbReference type="EMBL" id="CDO54302.1"/>
    </source>
</evidence>
<protein>
    <submittedName>
        <fullName evidence="1">Uncharacterized protein</fullName>
    </submittedName>
</protein>
<gene>
    <name evidence="1" type="ORF">BN980_GECA07s02485g</name>
</gene>
<organism evidence="1 2">
    <name type="scientific">Geotrichum candidum</name>
    <name type="common">Oospora lactis</name>
    <name type="synonym">Dipodascus geotrichum</name>
    <dbReference type="NCBI Taxonomy" id="1173061"/>
    <lineage>
        <taxon>Eukaryota</taxon>
        <taxon>Fungi</taxon>
        <taxon>Dikarya</taxon>
        <taxon>Ascomycota</taxon>
        <taxon>Saccharomycotina</taxon>
        <taxon>Dipodascomycetes</taxon>
        <taxon>Dipodascales</taxon>
        <taxon>Dipodascaceae</taxon>
        <taxon>Geotrichum</taxon>
    </lineage>
</organism>
<proteinExistence type="predicted"/>
<evidence type="ECO:0000313" key="2">
    <source>
        <dbReference type="Proteomes" id="UP000242525"/>
    </source>
</evidence>
<dbReference type="Proteomes" id="UP000242525">
    <property type="component" value="Unassembled WGS sequence"/>
</dbReference>
<reference evidence="1" key="1">
    <citation type="submission" date="2014-03" db="EMBL/GenBank/DDBJ databases">
        <authorList>
            <person name="Casaregola S."/>
        </authorList>
    </citation>
    <scope>NUCLEOTIDE SEQUENCE [LARGE SCALE GENOMIC DNA]</scope>
    <source>
        <strain evidence="1">CLIB 918</strain>
    </source>
</reference>